<accession>A0ABC8AWA0</accession>
<protein>
    <recommendedName>
        <fullName evidence="3">SAM-dependent methyltransferase</fullName>
    </recommendedName>
</protein>
<dbReference type="Proteomes" id="UP000180166">
    <property type="component" value="Chromosome"/>
</dbReference>
<proteinExistence type="predicted"/>
<organism evidence="1 2">
    <name type="scientific">Nocardia seriolae</name>
    <dbReference type="NCBI Taxonomy" id="37332"/>
    <lineage>
        <taxon>Bacteria</taxon>
        <taxon>Bacillati</taxon>
        <taxon>Actinomycetota</taxon>
        <taxon>Actinomycetes</taxon>
        <taxon>Mycobacteriales</taxon>
        <taxon>Nocardiaceae</taxon>
        <taxon>Nocardia</taxon>
    </lineage>
</organism>
<dbReference type="AlphaFoldDB" id="A0ABC8AWA0"/>
<dbReference type="KEGG" id="nsr:NS506_04638"/>
<dbReference type="InterPro" id="IPR029063">
    <property type="entry name" value="SAM-dependent_MTases_sf"/>
</dbReference>
<evidence type="ECO:0000313" key="2">
    <source>
        <dbReference type="Proteomes" id="UP000180166"/>
    </source>
</evidence>
<gene>
    <name evidence="1" type="ORF">NS506_04638</name>
</gene>
<sequence>MVDRRLNGDGMDGETPVEQPHTSRIYDYFLGGKDNYEADRQAAEEILRAWPDIRIAARVNRRFMHRSTRFLAEAGIRQFLDIGTGIPTEPNLHQIAQQVAPDARVVYVDNDPLVLAHARALMTGSEQGATTYIEGDVTDPDAILRDPELLGSLDLSRPVGLSMIALLHFVELSVDQIVKTFLDALAPGSHLVICTITADFAPEQVRAAQEVYRIRKLPALVRTRQEVTSWFTGLDLVAPGIVPPHRWHLMEAAAISPSFDAKVSCYCGVARKP</sequence>
<dbReference type="SUPFAM" id="SSF53335">
    <property type="entry name" value="S-adenosyl-L-methionine-dependent methyltransferases"/>
    <property type="match status" value="1"/>
</dbReference>
<reference evidence="1 2" key="1">
    <citation type="submission" date="2016-10" db="EMBL/GenBank/DDBJ databases">
        <title>Genome sequence of Nocardia seriolae strain EM150506, isolated from Anguila japonica.</title>
        <authorList>
            <person name="Han H.-J."/>
        </authorList>
    </citation>
    <scope>NUCLEOTIDE SEQUENCE [LARGE SCALE GENOMIC DNA]</scope>
    <source>
        <strain evidence="1 2">EM150506</strain>
    </source>
</reference>
<dbReference type="EMBL" id="CP017839">
    <property type="protein sequence ID" value="APA98686.1"/>
    <property type="molecule type" value="Genomic_DNA"/>
</dbReference>
<evidence type="ECO:0008006" key="3">
    <source>
        <dbReference type="Google" id="ProtNLM"/>
    </source>
</evidence>
<dbReference type="CDD" id="cd02440">
    <property type="entry name" value="AdoMet_MTases"/>
    <property type="match status" value="1"/>
</dbReference>
<evidence type="ECO:0000313" key="1">
    <source>
        <dbReference type="EMBL" id="APA98686.1"/>
    </source>
</evidence>
<name>A0ABC8AWA0_9NOCA</name>
<dbReference type="Pfam" id="PF04672">
    <property type="entry name" value="Methyltransf_19"/>
    <property type="match status" value="1"/>
</dbReference>
<dbReference type="InterPro" id="IPR006764">
    <property type="entry name" value="SAM_dep_MeTrfase_SAV2177_type"/>
</dbReference>
<dbReference type="Gene3D" id="3.40.50.150">
    <property type="entry name" value="Vaccinia Virus protein VP39"/>
    <property type="match status" value="1"/>
</dbReference>
<dbReference type="PIRSF" id="PIRSF017393">
    <property type="entry name" value="MTase_SAV2177"/>
    <property type="match status" value="1"/>
</dbReference>